<proteinExistence type="predicted"/>
<reference evidence="1" key="1">
    <citation type="submission" date="2023-07" db="EMBL/GenBank/DDBJ databases">
        <authorList>
            <person name="Ivanov I."/>
            <person name="Teneva D."/>
            <person name="Stoikov I."/>
        </authorList>
    </citation>
    <scope>NUCLEOTIDE SEQUENCE</scope>
    <source>
        <strain evidence="1">4475</strain>
    </source>
</reference>
<dbReference type="RefSeq" id="WP_171566691.1">
    <property type="nucleotide sequence ID" value="NZ_OY569118.1"/>
</dbReference>
<dbReference type="KEGG" id="bayd:BSPP4475_14975"/>
<dbReference type="EMBL" id="OY569118">
    <property type="protein sequence ID" value="CAJ1003622.1"/>
    <property type="molecule type" value="Genomic_DNA"/>
</dbReference>
<organism evidence="1 2">
    <name type="scientific">Brevibacillus aydinogluensis</name>
    <dbReference type="NCBI Taxonomy" id="927786"/>
    <lineage>
        <taxon>Bacteria</taxon>
        <taxon>Bacillati</taxon>
        <taxon>Bacillota</taxon>
        <taxon>Bacilli</taxon>
        <taxon>Bacillales</taxon>
        <taxon>Paenibacillaceae</taxon>
        <taxon>Brevibacillus</taxon>
    </lineage>
</organism>
<dbReference type="Proteomes" id="UP001189619">
    <property type="component" value="Chromosome"/>
</dbReference>
<keyword evidence="2" id="KW-1185">Reference proteome</keyword>
<dbReference type="AlphaFoldDB" id="A0AA48RIB9"/>
<sequence>MRKPILLTFLFILVVCGVYLIVDRMTYTSFADIVEDQIQPNDEVTIRMERYSDDATTKIVDQDKVKNILAALSTLRLQKVNDFTSRGAYAIRLYVNGSYRFGMELLEDHNYIRISHDKRVNVYKIVNDVDPLTVLKMHQLEFHTLDQKTSQP</sequence>
<evidence type="ECO:0000313" key="2">
    <source>
        <dbReference type="Proteomes" id="UP001189619"/>
    </source>
</evidence>
<evidence type="ECO:0000313" key="1">
    <source>
        <dbReference type="EMBL" id="CAJ1003622.1"/>
    </source>
</evidence>
<keyword evidence="1" id="KW-0449">Lipoprotein</keyword>
<accession>A0AA48RIB9</accession>
<name>A0AA48RIB9_9BACL</name>
<gene>
    <name evidence="1" type="ORF">BSPP4475_14975</name>
</gene>
<protein>
    <submittedName>
        <fullName evidence="1">Lipoprotein</fullName>
    </submittedName>
</protein>